<gene>
    <name evidence="1" type="ORF">RJJ65_32340</name>
</gene>
<accession>A0AAJ2H1G1</accession>
<organism evidence="1 2">
    <name type="scientific">Rhizobium hidalgonense</name>
    <dbReference type="NCBI Taxonomy" id="1538159"/>
    <lineage>
        <taxon>Bacteria</taxon>
        <taxon>Pseudomonadati</taxon>
        <taxon>Pseudomonadota</taxon>
        <taxon>Alphaproteobacteria</taxon>
        <taxon>Hyphomicrobiales</taxon>
        <taxon>Rhizobiaceae</taxon>
        <taxon>Rhizobium/Agrobacterium group</taxon>
        <taxon>Rhizobium</taxon>
    </lineage>
</organism>
<proteinExistence type="predicted"/>
<dbReference type="RefSeq" id="WP_310865809.1">
    <property type="nucleotide sequence ID" value="NZ_JAVLSF010000036.1"/>
</dbReference>
<evidence type="ECO:0000313" key="2">
    <source>
        <dbReference type="Proteomes" id="UP001268610"/>
    </source>
</evidence>
<dbReference type="AlphaFoldDB" id="A0AAJ2H1G1"/>
<name>A0AAJ2H1G1_9HYPH</name>
<sequence>MSEAVKAAEAAAKEYAAGFVYGAEFSRFDMEWAFQRGAAWERSIADLPSVWPSSGWAIECIESLVSALKLAKDHSELEDEVLEIVDAALAKAEGGAA</sequence>
<reference evidence="1" key="1">
    <citation type="submission" date="2023-04" db="EMBL/GenBank/DDBJ databases">
        <title>Genomic characterization of faba bean (Vicia faba) microsymbionts in Mexican soils.</title>
        <authorList>
            <person name="Rivera Orduna F.N."/>
            <person name="Guevara-Luna J."/>
            <person name="Yan J."/>
            <person name="Arroyo-Herrera I."/>
            <person name="Li Y."/>
            <person name="Vasquez-Murrieta M.S."/>
            <person name="Wang E.T."/>
        </authorList>
    </citation>
    <scope>NUCLEOTIDE SEQUENCE</scope>
    <source>
        <strain evidence="1">CH26</strain>
    </source>
</reference>
<dbReference type="Proteomes" id="UP001268610">
    <property type="component" value="Unassembled WGS sequence"/>
</dbReference>
<dbReference type="EMBL" id="JAVLSF010000036">
    <property type="protein sequence ID" value="MDR9777249.1"/>
    <property type="molecule type" value="Genomic_DNA"/>
</dbReference>
<evidence type="ECO:0000313" key="1">
    <source>
        <dbReference type="EMBL" id="MDR9777249.1"/>
    </source>
</evidence>
<protein>
    <submittedName>
        <fullName evidence="1">Uncharacterized protein</fullName>
    </submittedName>
</protein>
<comment type="caution">
    <text evidence="1">The sequence shown here is derived from an EMBL/GenBank/DDBJ whole genome shotgun (WGS) entry which is preliminary data.</text>
</comment>